<protein>
    <submittedName>
        <fullName evidence="1">Uncharacterized protein</fullName>
    </submittedName>
</protein>
<name>A0A8B6HMD3_MYTGA</name>
<keyword evidence="2" id="KW-1185">Reference proteome</keyword>
<dbReference type="EMBL" id="UYJE01010337">
    <property type="protein sequence ID" value="VDI82310.1"/>
    <property type="molecule type" value="Genomic_DNA"/>
</dbReference>
<sequence length="115" mass="14042">MNRNSRYDEKDDEQNVRGLRKITYWEKYGVKRFPYPGRRRYTPSLYQSEDVGIAVSNDVFGLTISQFERMYRACLDRRKSREQYILNLRYPDKTSDEYMEYLQDSIDYNKDYVLS</sequence>
<evidence type="ECO:0000313" key="1">
    <source>
        <dbReference type="EMBL" id="VDI82310.1"/>
    </source>
</evidence>
<evidence type="ECO:0000313" key="2">
    <source>
        <dbReference type="Proteomes" id="UP000596742"/>
    </source>
</evidence>
<dbReference type="AlphaFoldDB" id="A0A8B6HMD3"/>
<gene>
    <name evidence="1" type="ORF">MGAL_10B016643</name>
</gene>
<comment type="caution">
    <text evidence="1">The sequence shown here is derived from an EMBL/GenBank/DDBJ whole genome shotgun (WGS) entry which is preliminary data.</text>
</comment>
<accession>A0A8B6HMD3</accession>
<dbReference type="Proteomes" id="UP000596742">
    <property type="component" value="Unassembled WGS sequence"/>
</dbReference>
<reference evidence="1" key="1">
    <citation type="submission" date="2018-11" db="EMBL/GenBank/DDBJ databases">
        <authorList>
            <person name="Alioto T."/>
            <person name="Alioto T."/>
        </authorList>
    </citation>
    <scope>NUCLEOTIDE SEQUENCE</scope>
</reference>
<proteinExistence type="predicted"/>
<organism evidence="1 2">
    <name type="scientific">Mytilus galloprovincialis</name>
    <name type="common">Mediterranean mussel</name>
    <dbReference type="NCBI Taxonomy" id="29158"/>
    <lineage>
        <taxon>Eukaryota</taxon>
        <taxon>Metazoa</taxon>
        <taxon>Spiralia</taxon>
        <taxon>Lophotrochozoa</taxon>
        <taxon>Mollusca</taxon>
        <taxon>Bivalvia</taxon>
        <taxon>Autobranchia</taxon>
        <taxon>Pteriomorphia</taxon>
        <taxon>Mytilida</taxon>
        <taxon>Mytiloidea</taxon>
        <taxon>Mytilidae</taxon>
        <taxon>Mytilinae</taxon>
        <taxon>Mytilus</taxon>
    </lineage>
</organism>